<feature type="region of interest" description="Disordered" evidence="4">
    <location>
        <begin position="95"/>
        <end position="151"/>
    </location>
</feature>
<dbReference type="CDD" id="cd00090">
    <property type="entry name" value="HTH_ARSR"/>
    <property type="match status" value="1"/>
</dbReference>
<dbReference type="NCBIfam" id="NF033788">
    <property type="entry name" value="HTH_metalloreg"/>
    <property type="match status" value="1"/>
</dbReference>
<evidence type="ECO:0000256" key="2">
    <source>
        <dbReference type="ARBA" id="ARBA00023125"/>
    </source>
</evidence>
<evidence type="ECO:0000313" key="7">
    <source>
        <dbReference type="Proteomes" id="UP001225598"/>
    </source>
</evidence>
<feature type="domain" description="HTH arsR-type" evidence="5">
    <location>
        <begin position="7"/>
        <end position="101"/>
    </location>
</feature>
<dbReference type="PANTHER" id="PTHR43132:SF2">
    <property type="entry name" value="ARSENICAL RESISTANCE OPERON REPRESSOR ARSR-RELATED"/>
    <property type="match status" value="1"/>
</dbReference>
<dbReference type="Gene3D" id="1.10.10.10">
    <property type="entry name" value="Winged helix-like DNA-binding domain superfamily/Winged helix DNA-binding domain"/>
    <property type="match status" value="1"/>
</dbReference>
<dbReference type="PANTHER" id="PTHR43132">
    <property type="entry name" value="ARSENICAL RESISTANCE OPERON REPRESSOR ARSR-RELATED"/>
    <property type="match status" value="1"/>
</dbReference>
<evidence type="ECO:0000259" key="5">
    <source>
        <dbReference type="PROSITE" id="PS50987"/>
    </source>
</evidence>
<proteinExistence type="predicted"/>
<dbReference type="SUPFAM" id="SSF46785">
    <property type="entry name" value="Winged helix' DNA-binding domain"/>
    <property type="match status" value="1"/>
</dbReference>
<dbReference type="Proteomes" id="UP001225598">
    <property type="component" value="Chromosome"/>
</dbReference>
<sequence>MKDGTQASMDKVTNAARIISALDSNLRMAILLLLSERDHVVHELVSTLNKSQPLISQHLRVLKKVGLVSSKRMGREVVYTLAVPEAIQLINDADAVAHKADNPDELAERREKRTNETAGQAATPAAFFGAPDDESTSRDPGLEPNTPHPRP</sequence>
<evidence type="ECO:0000313" key="6">
    <source>
        <dbReference type="EMBL" id="WIM67076.1"/>
    </source>
</evidence>
<dbReference type="Pfam" id="PF01022">
    <property type="entry name" value="HTH_5"/>
    <property type="match status" value="1"/>
</dbReference>
<dbReference type="InterPro" id="IPR011991">
    <property type="entry name" value="ArsR-like_HTH"/>
</dbReference>
<protein>
    <submittedName>
        <fullName evidence="6">Metalloregulator ArsR/SmtB family transcription factor</fullName>
    </submittedName>
</protein>
<accession>A0ABY8VBM6</accession>
<dbReference type="EMBL" id="CP126969">
    <property type="protein sequence ID" value="WIM67076.1"/>
    <property type="molecule type" value="Genomic_DNA"/>
</dbReference>
<evidence type="ECO:0000256" key="3">
    <source>
        <dbReference type="ARBA" id="ARBA00023163"/>
    </source>
</evidence>
<keyword evidence="2" id="KW-0238">DNA-binding</keyword>
<keyword evidence="7" id="KW-1185">Reference proteome</keyword>
<gene>
    <name evidence="6" type="ORF">QP027_08050</name>
</gene>
<reference evidence="6 7" key="1">
    <citation type="submission" date="2023-05" db="EMBL/GenBank/DDBJ databases">
        <title>Corynebacterium suedekumii sp. nov. and Corynebacterium breve sp. nov. isolated from raw cow's milk.</title>
        <authorList>
            <person name="Baer M.K."/>
            <person name="Mehl L."/>
            <person name="Hellmuth R."/>
            <person name="Marke G."/>
            <person name="Lipski A."/>
        </authorList>
    </citation>
    <scope>NUCLEOTIDE SEQUENCE [LARGE SCALE GENOMIC DNA]</scope>
    <source>
        <strain evidence="6 7">R4</strain>
    </source>
</reference>
<feature type="compositionally biased region" description="Basic and acidic residues" evidence="4">
    <location>
        <begin position="95"/>
        <end position="115"/>
    </location>
</feature>
<organism evidence="6 7">
    <name type="scientific">Corynebacterium breve</name>
    <dbReference type="NCBI Taxonomy" id="3049799"/>
    <lineage>
        <taxon>Bacteria</taxon>
        <taxon>Bacillati</taxon>
        <taxon>Actinomycetota</taxon>
        <taxon>Actinomycetes</taxon>
        <taxon>Mycobacteriales</taxon>
        <taxon>Corynebacteriaceae</taxon>
        <taxon>Corynebacterium</taxon>
    </lineage>
</organism>
<evidence type="ECO:0000256" key="1">
    <source>
        <dbReference type="ARBA" id="ARBA00023015"/>
    </source>
</evidence>
<dbReference type="PROSITE" id="PS50987">
    <property type="entry name" value="HTH_ARSR_2"/>
    <property type="match status" value="1"/>
</dbReference>
<dbReference type="PRINTS" id="PR00778">
    <property type="entry name" value="HTHARSR"/>
</dbReference>
<evidence type="ECO:0000256" key="4">
    <source>
        <dbReference type="SAM" id="MobiDB-lite"/>
    </source>
</evidence>
<dbReference type="SMART" id="SM00418">
    <property type="entry name" value="HTH_ARSR"/>
    <property type="match status" value="1"/>
</dbReference>
<dbReference type="RefSeq" id="WP_284823905.1">
    <property type="nucleotide sequence ID" value="NZ_CP126969.1"/>
</dbReference>
<dbReference type="InterPro" id="IPR001845">
    <property type="entry name" value="HTH_ArsR_DNA-bd_dom"/>
</dbReference>
<dbReference type="InterPro" id="IPR036388">
    <property type="entry name" value="WH-like_DNA-bd_sf"/>
</dbReference>
<name>A0ABY8VBM6_9CORY</name>
<dbReference type="InterPro" id="IPR051011">
    <property type="entry name" value="Metal_resp_trans_reg"/>
</dbReference>
<dbReference type="InterPro" id="IPR036390">
    <property type="entry name" value="WH_DNA-bd_sf"/>
</dbReference>
<keyword evidence="1" id="KW-0805">Transcription regulation</keyword>
<keyword evidence="3" id="KW-0804">Transcription</keyword>